<evidence type="ECO:0000313" key="4">
    <source>
        <dbReference type="Proteomes" id="UP000295357"/>
    </source>
</evidence>
<dbReference type="InterPro" id="IPR013424">
    <property type="entry name" value="Ice-binding_C"/>
</dbReference>
<organism evidence="3 4">
    <name type="scientific">Roseateles asaccharophilus</name>
    <dbReference type="NCBI Taxonomy" id="582607"/>
    <lineage>
        <taxon>Bacteria</taxon>
        <taxon>Pseudomonadati</taxon>
        <taxon>Pseudomonadota</taxon>
        <taxon>Betaproteobacteria</taxon>
        <taxon>Burkholderiales</taxon>
        <taxon>Sphaerotilaceae</taxon>
        <taxon>Roseateles</taxon>
    </lineage>
</organism>
<feature type="signal peptide" evidence="1">
    <location>
        <begin position="1"/>
        <end position="22"/>
    </location>
</feature>
<dbReference type="AlphaFoldDB" id="A0A4R6N9R4"/>
<gene>
    <name evidence="3" type="ORF">DFR39_101125</name>
</gene>
<reference evidence="3 4" key="1">
    <citation type="submission" date="2019-03" db="EMBL/GenBank/DDBJ databases">
        <title>Genomic Encyclopedia of Type Strains, Phase IV (KMG-IV): sequencing the most valuable type-strain genomes for metagenomic binning, comparative biology and taxonomic classification.</title>
        <authorList>
            <person name="Goeker M."/>
        </authorList>
    </citation>
    <scope>NUCLEOTIDE SEQUENCE [LARGE SCALE GENOMIC DNA]</scope>
    <source>
        <strain evidence="3 4">DSM 25082</strain>
    </source>
</reference>
<dbReference type="RefSeq" id="WP_133601600.1">
    <property type="nucleotide sequence ID" value="NZ_JAUFPJ010000005.1"/>
</dbReference>
<sequence length="233" mass="24318">MKKFTQLLTATVLTLGATASWAGAEYCSNVDATPGVTADGQKNGDVTFRNAAANDCYGLGTVALNGDAKELAAVNALKWASLADQFSLLQKSDNSDQSADLWKLDADPSATGTWNLKYTGNVSPLFMDFVVLLKAGSTGWAMYFFDDIAFTTNNNSGSGSYKITWLNNGGNTPGLSHLSLFGRVGEDGGGGGQCLPGTCPRTVPEPASLGLAGLGLLGLFAASRRRHTVVKAH</sequence>
<evidence type="ECO:0000313" key="3">
    <source>
        <dbReference type="EMBL" id="TDP12652.1"/>
    </source>
</evidence>
<keyword evidence="4" id="KW-1185">Reference proteome</keyword>
<accession>A0A4R6N9R4</accession>
<dbReference type="Pfam" id="PF07589">
    <property type="entry name" value="PEP-CTERM"/>
    <property type="match status" value="1"/>
</dbReference>
<feature type="domain" description="Ice-binding protein C-terminal" evidence="2">
    <location>
        <begin position="202"/>
        <end position="225"/>
    </location>
</feature>
<dbReference type="EMBL" id="SNXE01000001">
    <property type="protein sequence ID" value="TDP12652.1"/>
    <property type="molecule type" value="Genomic_DNA"/>
</dbReference>
<protein>
    <submittedName>
        <fullName evidence="3">Putative secreted protein with PEP-CTERM sorting signal</fullName>
    </submittedName>
</protein>
<comment type="caution">
    <text evidence="3">The sequence shown here is derived from an EMBL/GenBank/DDBJ whole genome shotgun (WGS) entry which is preliminary data.</text>
</comment>
<evidence type="ECO:0000256" key="1">
    <source>
        <dbReference type="SAM" id="SignalP"/>
    </source>
</evidence>
<dbReference type="NCBIfam" id="TIGR02595">
    <property type="entry name" value="PEP_CTERM"/>
    <property type="match status" value="1"/>
</dbReference>
<feature type="chain" id="PRO_5020662054" evidence="1">
    <location>
        <begin position="23"/>
        <end position="233"/>
    </location>
</feature>
<name>A0A4R6N9R4_9BURK</name>
<dbReference type="Proteomes" id="UP000295357">
    <property type="component" value="Unassembled WGS sequence"/>
</dbReference>
<proteinExistence type="predicted"/>
<keyword evidence="1" id="KW-0732">Signal</keyword>
<evidence type="ECO:0000259" key="2">
    <source>
        <dbReference type="Pfam" id="PF07589"/>
    </source>
</evidence>
<dbReference type="OrthoDB" id="8756331at2"/>